<dbReference type="Proteomes" id="UP001152795">
    <property type="component" value="Unassembled WGS sequence"/>
</dbReference>
<dbReference type="OrthoDB" id="7327516at2759"/>
<gene>
    <name evidence="1" type="ORF">PACLA_8A018634</name>
</gene>
<comment type="caution">
    <text evidence="1">The sequence shown here is derived from an EMBL/GenBank/DDBJ whole genome shotgun (WGS) entry which is preliminary data.</text>
</comment>
<dbReference type="PANTHER" id="PTHR46704:SF9">
    <property type="entry name" value="BHLH DOMAIN-CONTAINING PROTEIN"/>
    <property type="match status" value="1"/>
</dbReference>
<dbReference type="InterPro" id="IPR033467">
    <property type="entry name" value="Tesmin/TSO1-like_CXC"/>
</dbReference>
<dbReference type="PANTHER" id="PTHR46704">
    <property type="entry name" value="CXC DOMAIN-CONTAINING PROTEIN-RELATED"/>
    <property type="match status" value="1"/>
</dbReference>
<dbReference type="EMBL" id="CACRXK020009382">
    <property type="protein sequence ID" value="CAB4017057.1"/>
    <property type="molecule type" value="Genomic_DNA"/>
</dbReference>
<proteinExistence type="predicted"/>
<evidence type="ECO:0000313" key="2">
    <source>
        <dbReference type="Proteomes" id="UP001152795"/>
    </source>
</evidence>
<protein>
    <submittedName>
        <fullName evidence="1">Uncharacterized protein</fullName>
    </submittedName>
</protein>
<name>A0A6S7IHD0_PARCT</name>
<evidence type="ECO:0000313" key="1">
    <source>
        <dbReference type="EMBL" id="CAB4017057.1"/>
    </source>
</evidence>
<dbReference type="SMART" id="SM01114">
    <property type="entry name" value="CXC"/>
    <property type="match status" value="1"/>
</dbReference>
<organism evidence="1 2">
    <name type="scientific">Paramuricea clavata</name>
    <name type="common">Red gorgonian</name>
    <name type="synonym">Violescent sea-whip</name>
    <dbReference type="NCBI Taxonomy" id="317549"/>
    <lineage>
        <taxon>Eukaryota</taxon>
        <taxon>Metazoa</taxon>
        <taxon>Cnidaria</taxon>
        <taxon>Anthozoa</taxon>
        <taxon>Octocorallia</taxon>
        <taxon>Malacalcyonacea</taxon>
        <taxon>Plexauridae</taxon>
        <taxon>Paramuricea</taxon>
    </lineage>
</organism>
<dbReference type="AlphaFoldDB" id="A0A6S7IHD0"/>
<sequence length="292" mass="32839">MVIQLSDCEHEAADTRLMLHAAHAANCGHQTIVIKSPDTDVFILELYSKISLPETSLFLYTGSSEHSRILLLDVISSSIPPELSSSFRLRLYSSLFGKGKAEALKLAQSNEHFLQAFSELGSTEEADHKAVTTLDKFTCSLFGDSKAQTVNDARYNLFTQGKFGEYCLPPNKDALALHIDRCNYVSFIWRRCLNQEIGDPDFRNHGWEVDESGKVSVKWLSGLPAMDNILKSSSCKCKTGCKTIRCGCKKEDLECTELCFCCDCQNQKYSNADENDDDFYQEDFEIDDIDIE</sequence>
<keyword evidence="2" id="KW-1185">Reference proteome</keyword>
<reference evidence="1" key="1">
    <citation type="submission" date="2020-04" db="EMBL/GenBank/DDBJ databases">
        <authorList>
            <person name="Alioto T."/>
            <person name="Alioto T."/>
            <person name="Gomez Garrido J."/>
        </authorList>
    </citation>
    <scope>NUCLEOTIDE SEQUENCE</scope>
    <source>
        <strain evidence="1">A484AB</strain>
    </source>
</reference>
<accession>A0A6S7IHD0</accession>